<keyword evidence="2" id="KW-0433">Leucine-rich repeat</keyword>
<dbReference type="GO" id="GO:0016020">
    <property type="term" value="C:membrane"/>
    <property type="evidence" value="ECO:0007669"/>
    <property type="project" value="UniProtKB-SubCell"/>
</dbReference>
<reference evidence="13 14" key="1">
    <citation type="submission" date="2021-07" db="EMBL/GenBank/DDBJ databases">
        <title>The Aristolochia fimbriata genome: insights into angiosperm evolution, floral development and chemical biosynthesis.</title>
        <authorList>
            <person name="Jiao Y."/>
        </authorList>
    </citation>
    <scope>NUCLEOTIDE SEQUENCE [LARGE SCALE GENOMIC DNA]</scope>
    <source>
        <strain evidence="13">IBCAS-2021</strain>
        <tissue evidence="13">Leaf</tissue>
    </source>
</reference>
<dbReference type="CDD" id="cd14066">
    <property type="entry name" value="STKc_IRAK"/>
    <property type="match status" value="1"/>
</dbReference>
<feature type="region of interest" description="Disordered" evidence="9">
    <location>
        <begin position="314"/>
        <end position="351"/>
    </location>
</feature>
<dbReference type="Gene3D" id="3.30.200.20">
    <property type="entry name" value="Phosphorylase Kinase, domain 1"/>
    <property type="match status" value="1"/>
</dbReference>
<dbReference type="InterPro" id="IPR000719">
    <property type="entry name" value="Prot_kinase_dom"/>
</dbReference>
<dbReference type="SUPFAM" id="SSF56112">
    <property type="entry name" value="Protein kinase-like (PK-like)"/>
    <property type="match status" value="1"/>
</dbReference>
<dbReference type="InterPro" id="IPR046959">
    <property type="entry name" value="PRK1-6/SRF4-like"/>
</dbReference>
<dbReference type="InterPro" id="IPR032675">
    <property type="entry name" value="LRR_dom_sf"/>
</dbReference>
<dbReference type="PANTHER" id="PTHR48007:SF38">
    <property type="entry name" value="LEUCINE-RICH REPEAT PROTEIN KINASE FAMILY PROTEIN"/>
    <property type="match status" value="1"/>
</dbReference>
<evidence type="ECO:0000256" key="10">
    <source>
        <dbReference type="SAM" id="Phobius"/>
    </source>
</evidence>
<feature type="domain" description="Protein kinase" evidence="12">
    <location>
        <begin position="373"/>
        <end position="645"/>
    </location>
</feature>
<keyword evidence="5" id="KW-0677">Repeat</keyword>
<sequence length="650" mass="70463">MAVVLRPPSFPLVPISSFPCHPPLFLFLFLLLLLLLPPFSSSAPSEAEALIGLKNKFTNNAALSSWDPKSVPCQGDTSKWEGIVCNRGSVTALHLGSMGLSGEVDMEALLHLPGLRSISLVNNSLEGRMPEFNLLGALKSLFLTGNHFTGDIPDDFFENMDSLKKVWLSHNAFTGAIPKSLSDLTHLIELRLEHNQFSGPLMEFTQPSLTSFNVSDNPKLQGQIPASLEKFDKSSFSDNPGLCGEKAGKACGDPGATGADGGEGSGKSKVIGLSLIVILCLVSLVVLAAKKSRDQDFDTLGRDHGEDVVEVCVSSHNNRSKGSGHSSRRGMDASGHHRKDSHSGGKKSGFPDIIMVNEEKGVFGLQDLMKAAAEVLGSNGSGNGHSAYKAVMANGMAVAVKRMREMNRVGQDGFEAEMRRLGKLRHPNVLTPLAFYYKKEEKLLVYEHVSGGSLHFLLHGNRGAELNWETRLMIVRGIIQGLSYLHTELPNADIPHGNLKSSNVLLGPDLNPLLADFGYSPLVIPTHASHSMFAYKSPESLQYRHVSPKSDVYCLGILILEVLTGKYPSQYNNGGKGGTDLVEWVATAMKEKQELEVFDPEIAPSNDATRASMEALLHLGAECAEPNPERRPDIKEVLRRMEEIVTKSGG</sequence>
<evidence type="ECO:0000313" key="14">
    <source>
        <dbReference type="Proteomes" id="UP000825729"/>
    </source>
</evidence>
<dbReference type="Pfam" id="PF08263">
    <property type="entry name" value="LRRNT_2"/>
    <property type="match status" value="1"/>
</dbReference>
<feature type="compositionally biased region" description="Low complexity" evidence="9">
    <location>
        <begin position="314"/>
        <end position="325"/>
    </location>
</feature>
<dbReference type="GO" id="GO:0004672">
    <property type="term" value="F:protein kinase activity"/>
    <property type="evidence" value="ECO:0007669"/>
    <property type="project" value="InterPro"/>
</dbReference>
<dbReference type="Gene3D" id="1.10.510.10">
    <property type="entry name" value="Transferase(Phosphotransferase) domain 1"/>
    <property type="match status" value="1"/>
</dbReference>
<keyword evidence="14" id="KW-1185">Reference proteome</keyword>
<accession>A0AAV7FAM5</accession>
<keyword evidence="4 11" id="KW-0732">Signal</keyword>
<keyword evidence="3 10" id="KW-0812">Transmembrane</keyword>
<keyword evidence="8" id="KW-0325">Glycoprotein</keyword>
<dbReference type="InterPro" id="IPR001611">
    <property type="entry name" value="Leu-rich_rpt"/>
</dbReference>
<feature type="signal peptide" evidence="11">
    <location>
        <begin position="1"/>
        <end position="42"/>
    </location>
</feature>
<evidence type="ECO:0000256" key="8">
    <source>
        <dbReference type="ARBA" id="ARBA00023180"/>
    </source>
</evidence>
<keyword evidence="6 10" id="KW-1133">Transmembrane helix</keyword>
<evidence type="ECO:0000256" key="2">
    <source>
        <dbReference type="ARBA" id="ARBA00022614"/>
    </source>
</evidence>
<dbReference type="PANTHER" id="PTHR48007">
    <property type="entry name" value="LEUCINE-RICH REPEAT RECEPTOR-LIKE PROTEIN KINASE PXC1"/>
    <property type="match status" value="1"/>
</dbReference>
<evidence type="ECO:0000256" key="11">
    <source>
        <dbReference type="SAM" id="SignalP"/>
    </source>
</evidence>
<evidence type="ECO:0000256" key="1">
    <source>
        <dbReference type="ARBA" id="ARBA00004370"/>
    </source>
</evidence>
<dbReference type="InterPro" id="IPR011009">
    <property type="entry name" value="Kinase-like_dom_sf"/>
</dbReference>
<dbReference type="AlphaFoldDB" id="A0AAV7FAM5"/>
<feature type="chain" id="PRO_5043417483" description="Protein kinase domain-containing protein" evidence="11">
    <location>
        <begin position="43"/>
        <end position="650"/>
    </location>
</feature>
<protein>
    <recommendedName>
        <fullName evidence="12">Protein kinase domain-containing protein</fullName>
    </recommendedName>
</protein>
<dbReference type="InterPro" id="IPR013210">
    <property type="entry name" value="LRR_N_plant-typ"/>
</dbReference>
<evidence type="ECO:0000256" key="9">
    <source>
        <dbReference type="SAM" id="MobiDB-lite"/>
    </source>
</evidence>
<dbReference type="Proteomes" id="UP000825729">
    <property type="component" value="Unassembled WGS sequence"/>
</dbReference>
<evidence type="ECO:0000256" key="3">
    <source>
        <dbReference type="ARBA" id="ARBA00022692"/>
    </source>
</evidence>
<evidence type="ECO:0000256" key="4">
    <source>
        <dbReference type="ARBA" id="ARBA00022729"/>
    </source>
</evidence>
<dbReference type="Pfam" id="PF00069">
    <property type="entry name" value="Pkinase"/>
    <property type="match status" value="1"/>
</dbReference>
<comment type="subcellular location">
    <subcellularLocation>
        <location evidence="1">Membrane</location>
    </subcellularLocation>
</comment>
<dbReference type="GO" id="GO:0005524">
    <property type="term" value="F:ATP binding"/>
    <property type="evidence" value="ECO:0007669"/>
    <property type="project" value="InterPro"/>
</dbReference>
<comment type="caution">
    <text evidence="13">The sequence shown here is derived from an EMBL/GenBank/DDBJ whole genome shotgun (WGS) entry which is preliminary data.</text>
</comment>
<evidence type="ECO:0000256" key="5">
    <source>
        <dbReference type="ARBA" id="ARBA00022737"/>
    </source>
</evidence>
<dbReference type="FunFam" id="3.80.10.10:FF:000041">
    <property type="entry name" value="LRR receptor-like serine/threonine-protein kinase ERECTA"/>
    <property type="match status" value="1"/>
</dbReference>
<dbReference type="EMBL" id="JAINDJ010000002">
    <property type="protein sequence ID" value="KAG9458039.1"/>
    <property type="molecule type" value="Genomic_DNA"/>
</dbReference>
<proteinExistence type="predicted"/>
<organism evidence="13 14">
    <name type="scientific">Aristolochia fimbriata</name>
    <name type="common">White veined hardy Dutchman's pipe vine</name>
    <dbReference type="NCBI Taxonomy" id="158543"/>
    <lineage>
        <taxon>Eukaryota</taxon>
        <taxon>Viridiplantae</taxon>
        <taxon>Streptophyta</taxon>
        <taxon>Embryophyta</taxon>
        <taxon>Tracheophyta</taxon>
        <taxon>Spermatophyta</taxon>
        <taxon>Magnoliopsida</taxon>
        <taxon>Magnoliidae</taxon>
        <taxon>Piperales</taxon>
        <taxon>Aristolochiaceae</taxon>
        <taxon>Aristolochia</taxon>
    </lineage>
</organism>
<dbReference type="Gene3D" id="3.80.10.10">
    <property type="entry name" value="Ribonuclease Inhibitor"/>
    <property type="match status" value="2"/>
</dbReference>
<feature type="transmembrane region" description="Helical" evidence="10">
    <location>
        <begin position="270"/>
        <end position="289"/>
    </location>
</feature>
<dbReference type="PROSITE" id="PS50011">
    <property type="entry name" value="PROTEIN_KINASE_DOM"/>
    <property type="match status" value="1"/>
</dbReference>
<dbReference type="Pfam" id="PF13855">
    <property type="entry name" value="LRR_8"/>
    <property type="match status" value="1"/>
</dbReference>
<gene>
    <name evidence="13" type="ORF">H6P81_002547</name>
</gene>
<evidence type="ECO:0000313" key="13">
    <source>
        <dbReference type="EMBL" id="KAG9458039.1"/>
    </source>
</evidence>
<evidence type="ECO:0000259" key="12">
    <source>
        <dbReference type="PROSITE" id="PS50011"/>
    </source>
</evidence>
<evidence type="ECO:0000256" key="6">
    <source>
        <dbReference type="ARBA" id="ARBA00022989"/>
    </source>
</evidence>
<name>A0AAV7FAM5_ARIFI</name>
<evidence type="ECO:0000256" key="7">
    <source>
        <dbReference type="ARBA" id="ARBA00023136"/>
    </source>
</evidence>
<keyword evidence="7 10" id="KW-0472">Membrane</keyword>
<dbReference type="SUPFAM" id="SSF52058">
    <property type="entry name" value="L domain-like"/>
    <property type="match status" value="1"/>
</dbReference>